<keyword evidence="1" id="KW-0812">Transmembrane</keyword>
<gene>
    <name evidence="2" type="ORF">RDWZM_002019</name>
</gene>
<dbReference type="AlphaFoldDB" id="A0A9Q0MDJ2"/>
<feature type="transmembrane region" description="Helical" evidence="1">
    <location>
        <begin position="81"/>
        <end position="99"/>
    </location>
</feature>
<keyword evidence="3" id="KW-1185">Reference proteome</keyword>
<feature type="transmembrane region" description="Helical" evidence="1">
    <location>
        <begin position="177"/>
        <end position="198"/>
    </location>
</feature>
<protein>
    <submittedName>
        <fullName evidence="2">Uncharacterized protein</fullName>
    </submittedName>
</protein>
<proteinExistence type="predicted"/>
<feature type="transmembrane region" description="Helical" evidence="1">
    <location>
        <begin position="210"/>
        <end position="230"/>
    </location>
</feature>
<evidence type="ECO:0000313" key="2">
    <source>
        <dbReference type="EMBL" id="KAJ6223474.1"/>
    </source>
</evidence>
<keyword evidence="1" id="KW-1133">Transmembrane helix</keyword>
<feature type="transmembrane region" description="Helical" evidence="1">
    <location>
        <begin position="152"/>
        <end position="171"/>
    </location>
</feature>
<evidence type="ECO:0000256" key="1">
    <source>
        <dbReference type="SAM" id="Phobius"/>
    </source>
</evidence>
<feature type="transmembrane region" description="Helical" evidence="1">
    <location>
        <begin position="31"/>
        <end position="49"/>
    </location>
</feature>
<organism evidence="2 3">
    <name type="scientific">Blomia tropicalis</name>
    <name type="common">Mite</name>
    <dbReference type="NCBI Taxonomy" id="40697"/>
    <lineage>
        <taxon>Eukaryota</taxon>
        <taxon>Metazoa</taxon>
        <taxon>Ecdysozoa</taxon>
        <taxon>Arthropoda</taxon>
        <taxon>Chelicerata</taxon>
        <taxon>Arachnida</taxon>
        <taxon>Acari</taxon>
        <taxon>Acariformes</taxon>
        <taxon>Sarcoptiformes</taxon>
        <taxon>Astigmata</taxon>
        <taxon>Glycyphagoidea</taxon>
        <taxon>Echimyopodidae</taxon>
        <taxon>Blomia</taxon>
    </lineage>
</organism>
<reference evidence="2" key="1">
    <citation type="submission" date="2022-12" db="EMBL/GenBank/DDBJ databases">
        <title>Genome assemblies of Blomia tropicalis.</title>
        <authorList>
            <person name="Cui Y."/>
        </authorList>
    </citation>
    <scope>NUCLEOTIDE SEQUENCE</scope>
    <source>
        <tissue evidence="2">Adult mites</tissue>
    </source>
</reference>
<keyword evidence="1" id="KW-0472">Membrane</keyword>
<name>A0A9Q0MDJ2_BLOTA</name>
<comment type="caution">
    <text evidence="2">The sequence shown here is derived from an EMBL/GenBank/DDBJ whole genome shotgun (WGS) entry which is preliminary data.</text>
</comment>
<dbReference type="EMBL" id="JAPWDV010000001">
    <property type="protein sequence ID" value="KAJ6223474.1"/>
    <property type="molecule type" value="Genomic_DNA"/>
</dbReference>
<accession>A0A9Q0MDJ2</accession>
<sequence length="310" mass="36756">MNDLDPIQNNNRLSQLAYGKNCKNGWINRRFIMPLVMVTTAVTIGLIGIDGRGSWDRYEFDLKRIAPHIVFPKSIWGQVDYVVIIGTVSSLVAYVFLIFSPRLDSHCCMQFIWNGSNRSEKPILINWRNEQIFADISDQIYKRRGKIRRITNWAYGIWLTSITIAFGQHMIVQNNVIWYPHVIFYWVVMVPIYFFYTIYTNYIILMERQVFIVLIVCSTIILIILIKQSAKVVQNNRLLDQKNRKFVLMFIKSQIFRPSLIIKSETIAYNRIEPIYGFRLIDNFLIKSESLFITFYHITVFFMLNFRKRD</sequence>
<evidence type="ECO:0000313" key="3">
    <source>
        <dbReference type="Proteomes" id="UP001142055"/>
    </source>
</evidence>
<feature type="transmembrane region" description="Helical" evidence="1">
    <location>
        <begin position="284"/>
        <end position="304"/>
    </location>
</feature>
<dbReference type="Proteomes" id="UP001142055">
    <property type="component" value="Chromosome 1"/>
</dbReference>